<dbReference type="PANTHER" id="PTHR44085:SF2">
    <property type="entry name" value="SEPIAPTERIN REDUCTASE"/>
    <property type="match status" value="1"/>
</dbReference>
<dbReference type="PRINTS" id="PR00081">
    <property type="entry name" value="GDHRDH"/>
</dbReference>
<name>A0ABY7RLB5_9NEIS</name>
<protein>
    <submittedName>
        <fullName evidence="5">SDR family NAD(P)-dependent oxidoreductase</fullName>
    </submittedName>
</protein>
<dbReference type="SUPFAM" id="SSF51735">
    <property type="entry name" value="NAD(P)-binding Rossmann-fold domains"/>
    <property type="match status" value="1"/>
</dbReference>
<keyword evidence="6" id="KW-1185">Reference proteome</keyword>
<keyword evidence="4" id="KW-0560">Oxidoreductase</keyword>
<dbReference type="InterPro" id="IPR002347">
    <property type="entry name" value="SDR_fam"/>
</dbReference>
<sequence>MQKIIISGHSRGLGKALAEHYLAQGVQVLGLSRTLLPEQVGLTQIALDLQQTDTLSAWLAQGGLQHFIAEASEVVLINNAATVEPCAVAGRQRPSEITAAVQLNIAAPLMLSNTLLHIRQAGQTVKIIHIGSGAGRKAYAGWSVYGATKAALDHHARCLAAEQHERLNIASIAPGVVDTEMQAQIRSQNEQDFPLLNRFQQLQADGGLTSPQTAAETIAHMIADDDFGLEPIQDVRTWQALQDSLHCADAIRISSEAV</sequence>
<evidence type="ECO:0000313" key="6">
    <source>
        <dbReference type="Proteomes" id="UP001221268"/>
    </source>
</evidence>
<dbReference type="RefSeq" id="WP_237091126.1">
    <property type="nucleotide sequence ID" value="NZ_CP116766.1"/>
</dbReference>
<evidence type="ECO:0000256" key="2">
    <source>
        <dbReference type="ARBA" id="ARBA00022490"/>
    </source>
</evidence>
<dbReference type="Pfam" id="PF00106">
    <property type="entry name" value="adh_short"/>
    <property type="match status" value="1"/>
</dbReference>
<evidence type="ECO:0000313" key="5">
    <source>
        <dbReference type="EMBL" id="WCL72144.1"/>
    </source>
</evidence>
<comment type="subcellular location">
    <subcellularLocation>
        <location evidence="1">Cytoplasm</location>
    </subcellularLocation>
</comment>
<proteinExistence type="predicted"/>
<keyword evidence="3" id="KW-0521">NADP</keyword>
<organism evidence="5 6">
    <name type="scientific">Neisseria lisongii</name>
    <dbReference type="NCBI Taxonomy" id="2912188"/>
    <lineage>
        <taxon>Bacteria</taxon>
        <taxon>Pseudomonadati</taxon>
        <taxon>Pseudomonadota</taxon>
        <taxon>Betaproteobacteria</taxon>
        <taxon>Neisseriales</taxon>
        <taxon>Neisseriaceae</taxon>
        <taxon>Neisseria</taxon>
    </lineage>
</organism>
<evidence type="ECO:0000256" key="3">
    <source>
        <dbReference type="ARBA" id="ARBA00022857"/>
    </source>
</evidence>
<gene>
    <name evidence="5" type="ORF">PJU73_03280</name>
</gene>
<keyword evidence="2" id="KW-0963">Cytoplasm</keyword>
<dbReference type="InterPro" id="IPR051721">
    <property type="entry name" value="Biopterin_syn/organic_redct"/>
</dbReference>
<dbReference type="PANTHER" id="PTHR44085">
    <property type="entry name" value="SEPIAPTERIN REDUCTASE"/>
    <property type="match status" value="1"/>
</dbReference>
<dbReference type="Gene3D" id="3.40.50.720">
    <property type="entry name" value="NAD(P)-binding Rossmann-like Domain"/>
    <property type="match status" value="1"/>
</dbReference>
<evidence type="ECO:0000256" key="4">
    <source>
        <dbReference type="ARBA" id="ARBA00023002"/>
    </source>
</evidence>
<reference evidence="5 6" key="1">
    <citation type="submission" date="2023-01" db="EMBL/GenBank/DDBJ databases">
        <authorList>
            <person name="Yang C."/>
        </authorList>
    </citation>
    <scope>NUCLEOTIDE SEQUENCE [LARGE SCALE GENOMIC DNA]</scope>
    <source>
        <strain evidence="5 6">ZJ106</strain>
    </source>
</reference>
<dbReference type="Proteomes" id="UP001221268">
    <property type="component" value="Chromosome"/>
</dbReference>
<evidence type="ECO:0000256" key="1">
    <source>
        <dbReference type="ARBA" id="ARBA00004496"/>
    </source>
</evidence>
<dbReference type="EMBL" id="CP116766">
    <property type="protein sequence ID" value="WCL72144.1"/>
    <property type="molecule type" value="Genomic_DNA"/>
</dbReference>
<accession>A0ABY7RLB5</accession>
<dbReference type="InterPro" id="IPR036291">
    <property type="entry name" value="NAD(P)-bd_dom_sf"/>
</dbReference>